<evidence type="ECO:0000256" key="3">
    <source>
        <dbReference type="ARBA" id="ARBA00022448"/>
    </source>
</evidence>
<evidence type="ECO:0000256" key="2">
    <source>
        <dbReference type="ARBA" id="ARBA00008114"/>
    </source>
</evidence>
<comment type="caution">
    <text evidence="10">The sequence shown here is derived from an EMBL/GenBank/DDBJ whole genome shotgun (WGS) entry which is preliminary data.</text>
</comment>
<evidence type="ECO:0000256" key="7">
    <source>
        <dbReference type="SAM" id="Phobius"/>
    </source>
</evidence>
<feature type="transmembrane region" description="Helical" evidence="7">
    <location>
        <begin position="41"/>
        <end position="59"/>
    </location>
</feature>
<feature type="transmembrane region" description="Helical" evidence="7">
    <location>
        <begin position="117"/>
        <end position="139"/>
    </location>
</feature>
<dbReference type="PANTHER" id="PTHR43840">
    <property type="entry name" value="MITOCHONDRIAL METAL TRANSPORTER 1-RELATED"/>
    <property type="match status" value="1"/>
</dbReference>
<evidence type="ECO:0000256" key="1">
    <source>
        <dbReference type="ARBA" id="ARBA00004141"/>
    </source>
</evidence>
<evidence type="ECO:0000313" key="11">
    <source>
        <dbReference type="Proteomes" id="UP000005396"/>
    </source>
</evidence>
<evidence type="ECO:0000256" key="5">
    <source>
        <dbReference type="ARBA" id="ARBA00022989"/>
    </source>
</evidence>
<dbReference type="GO" id="GO:0008324">
    <property type="term" value="F:monoatomic cation transmembrane transporter activity"/>
    <property type="evidence" value="ECO:0007669"/>
    <property type="project" value="InterPro"/>
</dbReference>
<dbReference type="InterPro" id="IPR002524">
    <property type="entry name" value="Cation_efflux"/>
</dbReference>
<feature type="transmembrane region" description="Helical" evidence="7">
    <location>
        <begin position="79"/>
        <end position="96"/>
    </location>
</feature>
<dbReference type="SUPFAM" id="SSF160240">
    <property type="entry name" value="Cation efflux protein cytoplasmic domain-like"/>
    <property type="match status" value="1"/>
</dbReference>
<keyword evidence="4 7" id="KW-0812">Transmembrane</keyword>
<feature type="transmembrane region" description="Helical" evidence="7">
    <location>
        <begin position="192"/>
        <end position="211"/>
    </location>
</feature>
<dbReference type="Gene3D" id="1.20.1510.10">
    <property type="entry name" value="Cation efflux protein transmembrane domain"/>
    <property type="match status" value="1"/>
</dbReference>
<dbReference type="AlphaFoldDB" id="A8S1M4"/>
<dbReference type="InterPro" id="IPR027470">
    <property type="entry name" value="Cation_efflux_CTD"/>
</dbReference>
<evidence type="ECO:0000259" key="9">
    <source>
        <dbReference type="Pfam" id="PF16916"/>
    </source>
</evidence>
<dbReference type="Proteomes" id="UP000005396">
    <property type="component" value="Unassembled WGS sequence"/>
</dbReference>
<dbReference type="FunFam" id="1.20.1510.10:FF:000006">
    <property type="entry name" value="Divalent cation efflux transporter"/>
    <property type="match status" value="1"/>
</dbReference>
<name>A8S1M4_ENTBW</name>
<dbReference type="PANTHER" id="PTHR43840:SF15">
    <property type="entry name" value="MITOCHONDRIAL METAL TRANSPORTER 1-RELATED"/>
    <property type="match status" value="1"/>
</dbReference>
<organism evidence="10 11">
    <name type="scientific">Enterocloster bolteae (strain ATCC BAA-613 / DSM 15670 / CCUG 46953 / JCM 12243 / WAL 16351)</name>
    <name type="common">Clostridium bolteae</name>
    <dbReference type="NCBI Taxonomy" id="411902"/>
    <lineage>
        <taxon>Bacteria</taxon>
        <taxon>Bacillati</taxon>
        <taxon>Bacillota</taxon>
        <taxon>Clostridia</taxon>
        <taxon>Lachnospirales</taxon>
        <taxon>Lachnospiraceae</taxon>
        <taxon>Enterocloster</taxon>
    </lineage>
</organism>
<protein>
    <submittedName>
        <fullName evidence="10">Uncharacterized protein</fullName>
    </submittedName>
</protein>
<dbReference type="Pfam" id="PF01545">
    <property type="entry name" value="Cation_efflux"/>
    <property type="match status" value="1"/>
</dbReference>
<accession>A8S1M4</accession>
<feature type="domain" description="Cation efflux protein cytoplasmic" evidence="9">
    <location>
        <begin position="247"/>
        <end position="324"/>
    </location>
</feature>
<evidence type="ECO:0000259" key="8">
    <source>
        <dbReference type="Pfam" id="PF01545"/>
    </source>
</evidence>
<keyword evidence="6 7" id="KW-0472">Membrane</keyword>
<reference evidence="10 11" key="2">
    <citation type="submission" date="2007-09" db="EMBL/GenBank/DDBJ databases">
        <title>Draft genome sequence of Clostridium bolteae (ATCC BAA-613).</title>
        <authorList>
            <person name="Sudarsanam P."/>
            <person name="Ley R."/>
            <person name="Guruge J."/>
            <person name="Turnbaugh P.J."/>
            <person name="Mahowald M."/>
            <person name="Liep D."/>
            <person name="Gordon J."/>
        </authorList>
    </citation>
    <scope>NUCLEOTIDE SEQUENCE [LARGE SCALE GENOMIC DNA]</scope>
    <source>
        <strain evidence="11">ATCC BAA-613 / DSM 15670 / CCUG 46953 / JCM 12243 / WAL 16351</strain>
    </source>
</reference>
<comment type="subcellular location">
    <subcellularLocation>
        <location evidence="1">Membrane</location>
        <topology evidence="1">Multi-pass membrane protein</topology>
    </subcellularLocation>
</comment>
<dbReference type="PaxDb" id="411902-CLOBOL_06100"/>
<gene>
    <name evidence="10" type="ORF">CLOBOL_06100</name>
</gene>
<dbReference type="HOGENOM" id="CLU_013430_3_6_9"/>
<dbReference type="NCBIfam" id="TIGR01297">
    <property type="entry name" value="CDF"/>
    <property type="match status" value="1"/>
</dbReference>
<dbReference type="InterPro" id="IPR058533">
    <property type="entry name" value="Cation_efflux_TM"/>
</dbReference>
<sequence length="334" mass="35746">MFWGQDVRLGGCHIYGRKSQMGEGNEQKVSGKKIRSHGAGLAMRVSCVSIAINVVLSVFKVGAGILAHSGAMISDGVHSASDVFSTLIVMAGITMASRKSDKEHPYGHERMECVAALLLSAVLFATGIAIGVSAVETIGSGPEGSRNVPGMLALGAAVISIVVKEWMFWYTRAAARKLKSGALMADAWHHRSDALSSVGAFIGILGARMGVPVMDPLASFVICIFIVKAALDVFRDSMDKMVDKACDEETVRSIEQAALDTRGVERVGSMKTRLFGSRIYVDLEIEADKSLMLEQAFTIAKEVHDTIEARFPQVKHCSVQVSPEGSTGLEGKEN</sequence>
<dbReference type="InterPro" id="IPR027469">
    <property type="entry name" value="Cation_efflux_TMD_sf"/>
</dbReference>
<reference evidence="10 11" key="1">
    <citation type="submission" date="2007-08" db="EMBL/GenBank/DDBJ databases">
        <authorList>
            <person name="Fulton L."/>
            <person name="Clifton S."/>
            <person name="Fulton B."/>
            <person name="Xu J."/>
            <person name="Minx P."/>
            <person name="Pepin K.H."/>
            <person name="Johnson M."/>
            <person name="Thiruvilangam P."/>
            <person name="Bhonagiri V."/>
            <person name="Nash W.E."/>
            <person name="Mardis E.R."/>
            <person name="Wilson R.K."/>
        </authorList>
    </citation>
    <scope>NUCLEOTIDE SEQUENCE [LARGE SCALE GENOMIC DNA]</scope>
    <source>
        <strain evidence="11">ATCC BAA-613 / DSM 15670 / CCUG 46953 / JCM 12243 / WAL 16351</strain>
    </source>
</reference>
<keyword evidence="3" id="KW-0813">Transport</keyword>
<evidence type="ECO:0000256" key="4">
    <source>
        <dbReference type="ARBA" id="ARBA00022692"/>
    </source>
</evidence>
<dbReference type="GO" id="GO:0016020">
    <property type="term" value="C:membrane"/>
    <property type="evidence" value="ECO:0007669"/>
    <property type="project" value="UniProtKB-SubCell"/>
</dbReference>
<evidence type="ECO:0000313" key="10">
    <source>
        <dbReference type="EMBL" id="EDP13535.1"/>
    </source>
</evidence>
<comment type="similarity">
    <text evidence="2">Belongs to the cation diffusion facilitator (CDF) transporter (TC 2.A.4) family.</text>
</comment>
<dbReference type="InterPro" id="IPR036837">
    <property type="entry name" value="Cation_efflux_CTD_sf"/>
</dbReference>
<dbReference type="Pfam" id="PF16916">
    <property type="entry name" value="ZT_dimer"/>
    <property type="match status" value="1"/>
</dbReference>
<dbReference type="EMBL" id="ABCC02000047">
    <property type="protein sequence ID" value="EDP13535.1"/>
    <property type="molecule type" value="Genomic_DNA"/>
</dbReference>
<keyword evidence="5 7" id="KW-1133">Transmembrane helix</keyword>
<feature type="domain" description="Cation efflux protein transmembrane" evidence="8">
    <location>
        <begin position="48"/>
        <end position="240"/>
    </location>
</feature>
<dbReference type="InterPro" id="IPR050291">
    <property type="entry name" value="CDF_Transporter"/>
</dbReference>
<dbReference type="eggNOG" id="COG0053">
    <property type="taxonomic scope" value="Bacteria"/>
</dbReference>
<dbReference type="Gene3D" id="3.30.70.1350">
    <property type="entry name" value="Cation efflux protein, cytoplasmic domain"/>
    <property type="match status" value="1"/>
</dbReference>
<proteinExistence type="inferred from homology"/>
<evidence type="ECO:0000256" key="6">
    <source>
        <dbReference type="ARBA" id="ARBA00023136"/>
    </source>
</evidence>
<dbReference type="SUPFAM" id="SSF161111">
    <property type="entry name" value="Cation efflux protein transmembrane domain-like"/>
    <property type="match status" value="1"/>
</dbReference>
<feature type="transmembrane region" description="Helical" evidence="7">
    <location>
        <begin position="151"/>
        <end position="171"/>
    </location>
</feature>
<feature type="transmembrane region" description="Helical" evidence="7">
    <location>
        <begin position="217"/>
        <end position="234"/>
    </location>
</feature>